<dbReference type="PhylomeDB" id="E9GET8"/>
<dbReference type="Gene3D" id="1.25.10.10">
    <property type="entry name" value="Leucine-rich Repeat Variant"/>
    <property type="match status" value="1"/>
</dbReference>
<dbReference type="InParanoid" id="E9GET8"/>
<dbReference type="Pfam" id="PF08389">
    <property type="entry name" value="Xpo1"/>
    <property type="match status" value="1"/>
</dbReference>
<name>E9GET8_DAPPU</name>
<dbReference type="GO" id="GO:0005737">
    <property type="term" value="C:cytoplasm"/>
    <property type="evidence" value="ECO:0000318"/>
    <property type="project" value="GO_Central"/>
</dbReference>
<evidence type="ECO:0000313" key="14">
    <source>
        <dbReference type="Proteomes" id="UP000000305"/>
    </source>
</evidence>
<sequence>MDLQLLQYLSNPSDANAQSRALAYFEQLKSSDTGWQLATNTLINTNAAGPSLNDHVKFFALQVIEVFIKQSYQKSSPSQQQAMKHFLSQWIQLQVSQPVQDKVFIRNKAAQIFALVFVCDYPKRWPNFFTDLLQTLSLGPHAIDLYLRVLLAIDSEVVDREILHSKEEADRNTLIKDHMRETCVESLVDSWYHILSVYETSNTDLVCQTLEIVGAYIAWINIDLIANMRFVDLLVRFLREQPLREAAADCLHDIVAKGMDPVAKIKLVESLFSVLDSAGILNIDMEEDVDYLCKLARLINCIGLQMALSWTKLKKAGDNDSACAVMQLLESKIPLCFRFLSHSDDDVSASVMEFVKEYVQMLKQKAALNETERQQVENLLFIIFEKTKYDEGFYFDRDGEEEAIFLEYRKQLRTLFDNVAVLDRDLVLNRVRDLVNMTLPRWQTSSFAEVEAALTFLYQLGEALPVSHGNHFSGDSAKASALQPMMQSLLSCGVSNYPHPAVTLCFFELVVRYEKFFLVEPQFVAPTLVAFLDQGGMRHANPKVRSRVAYLFSRFVRAVKTHMTDYTEDVLRRLQDLLVLIPAESGPQTALLTHDDQLFIFETAGLLITSGNFDAEIKRNLMHSLVSPVLDKFAVLLEELIRLTPQSPNAVGAADATNQKRRAILAQCLSHAMSAVAWSSKAFTNSQNIKASGCLSVYLKALEVFLRAIQLPEVVPEIQAGLRQYLHRMTVCLGEELLPFVPSASQVLLKSSSVQSLSEYIPLINQIIAKFKKQVVPFLTQAFAPIISSIFNALAASAASVNDEEARLERQSLQRSYFSFVAAIVGSGLMEVLASQDPATLQQVLVSFVQGAVDYPDPVAQKTCFSTLRRLVEIWGGKDGPAEFVEFVYKQIVPACFLAPLRDTFDLNDAQTTMALSESALCLRAILEKRGDEELITFLQTQYLPTLKLNLQQSQEFCMALRSDQKLFKSYYKMFFQQARGL</sequence>
<dbReference type="GO" id="GO:0005643">
    <property type="term" value="C:nuclear pore"/>
    <property type="evidence" value="ECO:0000318"/>
    <property type="project" value="GO_Central"/>
</dbReference>
<evidence type="ECO:0000256" key="10">
    <source>
        <dbReference type="RuleBase" id="RU366037"/>
    </source>
</evidence>
<organism evidence="13 14">
    <name type="scientific">Daphnia pulex</name>
    <name type="common">Water flea</name>
    <dbReference type="NCBI Taxonomy" id="6669"/>
    <lineage>
        <taxon>Eukaryota</taxon>
        <taxon>Metazoa</taxon>
        <taxon>Ecdysozoa</taxon>
        <taxon>Arthropoda</taxon>
        <taxon>Crustacea</taxon>
        <taxon>Branchiopoda</taxon>
        <taxon>Diplostraca</taxon>
        <taxon>Cladocera</taxon>
        <taxon>Anomopoda</taxon>
        <taxon>Daphniidae</taxon>
        <taxon>Daphnia</taxon>
    </lineage>
</organism>
<comment type="similarity">
    <text evidence="10">Belongs to the exportin family.</text>
</comment>
<dbReference type="PANTHER" id="PTHR15952">
    <property type="entry name" value="EXPORTIN-T/LOS1"/>
    <property type="match status" value="1"/>
</dbReference>
<dbReference type="GO" id="GO:0000049">
    <property type="term" value="F:tRNA binding"/>
    <property type="evidence" value="ECO:0000318"/>
    <property type="project" value="GO_Central"/>
</dbReference>
<comment type="function">
    <text evidence="10">tRNA nucleus export receptor which facilitates tRNA translocation across the nuclear pore complex.</text>
</comment>
<evidence type="ECO:0000259" key="11">
    <source>
        <dbReference type="Pfam" id="PF08389"/>
    </source>
</evidence>
<gene>
    <name evidence="13" type="ORF">DAPPUDRAFT_317063</name>
</gene>
<evidence type="ECO:0000256" key="7">
    <source>
        <dbReference type="ARBA" id="ARBA00023242"/>
    </source>
</evidence>
<dbReference type="Pfam" id="PF19282">
    <property type="entry name" value="Exportin-T"/>
    <property type="match status" value="1"/>
</dbReference>
<dbReference type="OMA" id="HEMFLFG"/>
<feature type="domain" description="Exportin-1/Importin-beta-like" evidence="11">
    <location>
        <begin position="104"/>
        <end position="251"/>
    </location>
</feature>
<dbReference type="PANTHER" id="PTHR15952:SF11">
    <property type="entry name" value="EXPORTIN-T"/>
    <property type="match status" value="1"/>
</dbReference>
<dbReference type="InterPro" id="IPR045546">
    <property type="entry name" value="Exportin-T_C"/>
</dbReference>
<dbReference type="InterPro" id="IPR011989">
    <property type="entry name" value="ARM-like"/>
</dbReference>
<protein>
    <recommendedName>
        <fullName evidence="2 10">Exportin-T</fullName>
    </recommendedName>
    <alternativeName>
        <fullName evidence="8 10">Exportin(tRNA)</fullName>
    </alternativeName>
    <alternativeName>
        <fullName evidence="9 10">tRNA exportin</fullName>
    </alternativeName>
</protein>
<feature type="domain" description="Exportin-T C-terminal" evidence="12">
    <location>
        <begin position="324"/>
        <end position="979"/>
    </location>
</feature>
<dbReference type="OrthoDB" id="26399at2759"/>
<dbReference type="InterPro" id="IPR040017">
    <property type="entry name" value="XPOT"/>
</dbReference>
<evidence type="ECO:0000256" key="6">
    <source>
        <dbReference type="ARBA" id="ARBA00022884"/>
    </source>
</evidence>
<evidence type="ECO:0000256" key="4">
    <source>
        <dbReference type="ARBA" id="ARBA00022490"/>
    </source>
</evidence>
<evidence type="ECO:0000256" key="9">
    <source>
        <dbReference type="ARBA" id="ARBA00032199"/>
    </source>
</evidence>
<evidence type="ECO:0000256" key="2">
    <source>
        <dbReference type="ARBA" id="ARBA00018928"/>
    </source>
</evidence>
<dbReference type="GO" id="GO:0071528">
    <property type="term" value="P:tRNA re-export from nucleus"/>
    <property type="evidence" value="ECO:0000318"/>
    <property type="project" value="GO_Central"/>
</dbReference>
<evidence type="ECO:0000256" key="8">
    <source>
        <dbReference type="ARBA" id="ARBA00029784"/>
    </source>
</evidence>
<dbReference type="Proteomes" id="UP000000305">
    <property type="component" value="Unassembled WGS sequence"/>
</dbReference>
<dbReference type="GO" id="GO:0016363">
    <property type="term" value="C:nuclear matrix"/>
    <property type="evidence" value="ECO:0000318"/>
    <property type="project" value="GO_Central"/>
</dbReference>
<dbReference type="eggNOG" id="KOG2021">
    <property type="taxonomic scope" value="Eukaryota"/>
</dbReference>
<dbReference type="SUPFAM" id="SSF48371">
    <property type="entry name" value="ARM repeat"/>
    <property type="match status" value="1"/>
</dbReference>
<dbReference type="AlphaFoldDB" id="E9GET8"/>
<dbReference type="STRING" id="6669.E9GET8"/>
<dbReference type="InterPro" id="IPR013598">
    <property type="entry name" value="Exportin-1/Importin-b-like"/>
</dbReference>
<dbReference type="InterPro" id="IPR016024">
    <property type="entry name" value="ARM-type_fold"/>
</dbReference>
<keyword evidence="3 10" id="KW-0813">Transport</keyword>
<evidence type="ECO:0000256" key="3">
    <source>
        <dbReference type="ARBA" id="ARBA00022448"/>
    </source>
</evidence>
<reference evidence="13 14" key="1">
    <citation type="journal article" date="2011" name="Science">
        <title>The ecoresponsive genome of Daphnia pulex.</title>
        <authorList>
            <person name="Colbourne J.K."/>
            <person name="Pfrender M.E."/>
            <person name="Gilbert D."/>
            <person name="Thomas W.K."/>
            <person name="Tucker A."/>
            <person name="Oakley T.H."/>
            <person name="Tokishita S."/>
            <person name="Aerts A."/>
            <person name="Arnold G.J."/>
            <person name="Basu M.K."/>
            <person name="Bauer D.J."/>
            <person name="Caceres C.E."/>
            <person name="Carmel L."/>
            <person name="Casola C."/>
            <person name="Choi J.H."/>
            <person name="Detter J.C."/>
            <person name="Dong Q."/>
            <person name="Dusheyko S."/>
            <person name="Eads B.D."/>
            <person name="Frohlich T."/>
            <person name="Geiler-Samerotte K.A."/>
            <person name="Gerlach D."/>
            <person name="Hatcher P."/>
            <person name="Jogdeo S."/>
            <person name="Krijgsveld J."/>
            <person name="Kriventseva E.V."/>
            <person name="Kultz D."/>
            <person name="Laforsch C."/>
            <person name="Lindquist E."/>
            <person name="Lopez J."/>
            <person name="Manak J.R."/>
            <person name="Muller J."/>
            <person name="Pangilinan J."/>
            <person name="Patwardhan R.P."/>
            <person name="Pitluck S."/>
            <person name="Pritham E.J."/>
            <person name="Rechtsteiner A."/>
            <person name="Rho M."/>
            <person name="Rogozin I.B."/>
            <person name="Sakarya O."/>
            <person name="Salamov A."/>
            <person name="Schaack S."/>
            <person name="Shapiro H."/>
            <person name="Shiga Y."/>
            <person name="Skalitzky C."/>
            <person name="Smith Z."/>
            <person name="Souvorov A."/>
            <person name="Sung W."/>
            <person name="Tang Z."/>
            <person name="Tsuchiya D."/>
            <person name="Tu H."/>
            <person name="Vos H."/>
            <person name="Wang M."/>
            <person name="Wolf Y.I."/>
            <person name="Yamagata H."/>
            <person name="Yamada T."/>
            <person name="Ye Y."/>
            <person name="Shaw J.R."/>
            <person name="Andrews J."/>
            <person name="Crease T.J."/>
            <person name="Tang H."/>
            <person name="Lucas S.M."/>
            <person name="Robertson H.M."/>
            <person name="Bork P."/>
            <person name="Koonin E.V."/>
            <person name="Zdobnov E.M."/>
            <person name="Grigoriev I.V."/>
            <person name="Lynch M."/>
            <person name="Boore J.L."/>
        </authorList>
    </citation>
    <scope>NUCLEOTIDE SEQUENCE [LARGE SCALE GENOMIC DNA]</scope>
</reference>
<keyword evidence="14" id="KW-1185">Reference proteome</keyword>
<dbReference type="FunFam" id="1.25.10.10:FF:001763">
    <property type="entry name" value="Exportin-T"/>
    <property type="match status" value="1"/>
</dbReference>
<evidence type="ECO:0000313" key="13">
    <source>
        <dbReference type="EMBL" id="EFX81894.1"/>
    </source>
</evidence>
<keyword evidence="5 10" id="KW-0820">tRNA-binding</keyword>
<dbReference type="KEGG" id="dpx:DAPPUDRAFT_317063"/>
<evidence type="ECO:0000259" key="12">
    <source>
        <dbReference type="Pfam" id="PF19282"/>
    </source>
</evidence>
<evidence type="ECO:0000256" key="1">
    <source>
        <dbReference type="ARBA" id="ARBA00004496"/>
    </source>
</evidence>
<keyword evidence="4 10" id="KW-0963">Cytoplasm</keyword>
<proteinExistence type="inferred from homology"/>
<dbReference type="GO" id="GO:0031267">
    <property type="term" value="F:small GTPase binding"/>
    <property type="evidence" value="ECO:0007669"/>
    <property type="project" value="InterPro"/>
</dbReference>
<keyword evidence="6 10" id="KW-0694">RNA-binding</keyword>
<dbReference type="HOGENOM" id="CLU_004414_0_1_1"/>
<dbReference type="EMBL" id="GL732541">
    <property type="protein sequence ID" value="EFX81894.1"/>
    <property type="molecule type" value="Genomic_DNA"/>
</dbReference>
<comment type="subcellular location">
    <subcellularLocation>
        <location evidence="1 10">Cytoplasm</location>
    </subcellularLocation>
    <subcellularLocation>
        <location evidence="10">Nucleus</location>
    </subcellularLocation>
    <text evidence="10">Shuttles between the nucleus and the cytoplasm.</text>
</comment>
<evidence type="ECO:0000256" key="5">
    <source>
        <dbReference type="ARBA" id="ARBA00022555"/>
    </source>
</evidence>
<keyword evidence="7 10" id="KW-0539">Nucleus</keyword>
<accession>E9GET8</accession>